<dbReference type="OrthoDB" id="8096613at2"/>
<dbReference type="InterPro" id="IPR009506">
    <property type="entry name" value="YjiS-like"/>
</dbReference>
<protein>
    <submittedName>
        <fullName evidence="2">Uncharacterized protein YjiS (DUF1127 family)</fullName>
    </submittedName>
</protein>
<sequence length="76" mass="8426">MEQIARRPGRNALGQKTGTAVTATVLLTGARRVVAAWSMRRRSRADLARLTPAQLRDIGLDRLSAEGEAQRPFWQP</sequence>
<feature type="domain" description="YjiS-like" evidence="1">
    <location>
        <begin position="31"/>
        <end position="62"/>
    </location>
</feature>
<reference evidence="2 3" key="1">
    <citation type="submission" date="2018-02" db="EMBL/GenBank/DDBJ databases">
        <title>Genomic Encyclopedia of Archaeal and Bacterial Type Strains, Phase II (KMG-II): from individual species to whole genera.</title>
        <authorList>
            <person name="Goeker M."/>
        </authorList>
    </citation>
    <scope>NUCLEOTIDE SEQUENCE [LARGE SCALE GENOMIC DNA]</scope>
    <source>
        <strain evidence="2 3">DSM 18921</strain>
    </source>
</reference>
<dbReference type="Proteomes" id="UP000238338">
    <property type="component" value="Unassembled WGS sequence"/>
</dbReference>
<accession>A0A2S8SCB6</accession>
<dbReference type="RefSeq" id="WP_105512705.1">
    <property type="nucleotide sequence ID" value="NZ_PVEP01000001.1"/>
</dbReference>
<dbReference type="EMBL" id="PVEP01000001">
    <property type="protein sequence ID" value="PQV58420.1"/>
    <property type="molecule type" value="Genomic_DNA"/>
</dbReference>
<dbReference type="AlphaFoldDB" id="A0A2S8SCB6"/>
<evidence type="ECO:0000313" key="3">
    <source>
        <dbReference type="Proteomes" id="UP000238338"/>
    </source>
</evidence>
<keyword evidence="3" id="KW-1185">Reference proteome</keyword>
<gene>
    <name evidence="2" type="ORF">LX70_00232</name>
</gene>
<comment type="caution">
    <text evidence="2">The sequence shown here is derived from an EMBL/GenBank/DDBJ whole genome shotgun (WGS) entry which is preliminary data.</text>
</comment>
<dbReference type="Pfam" id="PF06568">
    <property type="entry name" value="YjiS-like"/>
    <property type="match status" value="1"/>
</dbReference>
<name>A0A2S8SCB6_9RHOB</name>
<organism evidence="2 3">
    <name type="scientific">Albidovulum denitrificans</name>
    <dbReference type="NCBI Taxonomy" id="404881"/>
    <lineage>
        <taxon>Bacteria</taxon>
        <taxon>Pseudomonadati</taxon>
        <taxon>Pseudomonadota</taxon>
        <taxon>Alphaproteobacteria</taxon>
        <taxon>Rhodobacterales</taxon>
        <taxon>Paracoccaceae</taxon>
        <taxon>Albidovulum</taxon>
    </lineage>
</organism>
<evidence type="ECO:0000259" key="1">
    <source>
        <dbReference type="Pfam" id="PF06568"/>
    </source>
</evidence>
<evidence type="ECO:0000313" key="2">
    <source>
        <dbReference type="EMBL" id="PQV58420.1"/>
    </source>
</evidence>
<proteinExistence type="predicted"/>